<dbReference type="KEGG" id="cthr:CTHT_0010510"/>
<evidence type="ECO:0000313" key="10">
    <source>
        <dbReference type="EMBL" id="EGS22582.1"/>
    </source>
</evidence>
<protein>
    <submittedName>
        <fullName evidence="10">Uncharacterized protein</fullName>
    </submittedName>
</protein>
<evidence type="ECO:0000256" key="7">
    <source>
        <dbReference type="ARBA" id="ARBA00023033"/>
    </source>
</evidence>
<dbReference type="Pfam" id="PF00067">
    <property type="entry name" value="p450"/>
    <property type="match status" value="1"/>
</dbReference>
<dbReference type="RefSeq" id="XP_006691574.1">
    <property type="nucleotide sequence ID" value="XM_006691511.1"/>
</dbReference>
<keyword evidence="9" id="KW-1133">Transmembrane helix</keyword>
<dbReference type="AlphaFoldDB" id="G0S0M2"/>
<keyword evidence="4 8" id="KW-0479">Metal-binding</keyword>
<dbReference type="InterPro" id="IPR050121">
    <property type="entry name" value="Cytochrome_P450_monoxygenase"/>
</dbReference>
<evidence type="ECO:0000313" key="11">
    <source>
        <dbReference type="Proteomes" id="UP000008066"/>
    </source>
</evidence>
<keyword evidence="6 8" id="KW-0408">Iron</keyword>
<proteinExistence type="inferred from homology"/>
<dbReference type="GO" id="GO:0005506">
    <property type="term" value="F:iron ion binding"/>
    <property type="evidence" value="ECO:0007669"/>
    <property type="project" value="InterPro"/>
</dbReference>
<dbReference type="InterPro" id="IPR036396">
    <property type="entry name" value="Cyt_P450_sf"/>
</dbReference>
<feature type="transmembrane region" description="Helical" evidence="9">
    <location>
        <begin position="522"/>
        <end position="547"/>
    </location>
</feature>
<dbReference type="GO" id="GO:0016705">
    <property type="term" value="F:oxidoreductase activity, acting on paired donors, with incorporation or reduction of molecular oxygen"/>
    <property type="evidence" value="ECO:0007669"/>
    <property type="project" value="InterPro"/>
</dbReference>
<dbReference type="PANTHER" id="PTHR24305">
    <property type="entry name" value="CYTOCHROME P450"/>
    <property type="match status" value="1"/>
</dbReference>
<keyword evidence="3 8" id="KW-0349">Heme</keyword>
<evidence type="ECO:0000256" key="9">
    <source>
        <dbReference type="SAM" id="Phobius"/>
    </source>
</evidence>
<dbReference type="InterPro" id="IPR002403">
    <property type="entry name" value="Cyt_P450_E_grp-IV"/>
</dbReference>
<dbReference type="CDD" id="cd11060">
    <property type="entry name" value="CYP57A1-like"/>
    <property type="match status" value="1"/>
</dbReference>
<accession>G0S0M2</accession>
<sequence>MDEKRAEFKEAMRIKPAYSTTEFSKQCWGYPHSPDEASNPGVTVIQEGQPQQPQLPETDADHEEQRTNTREVFPLLALWAFAVVFSLLYSFFVYKSMLSHDPKIGDQLPLASTTNLVVSVLSQVLANMIDMLVTGSFDMLRWQLAARKIGVSATTFLQLSSSTQWISVLFLTVTKMSNKAEFVYFFSETASRTPVFAGSGIPVDETLLAIVPGSYIGLFFMSWIPTLLDVPKYAVPMPIDSCKENCTSVFLPGGIETARIAGPYLNRTLLEGGALRNAETIQIHNAPGVLLTYQTLGPEFKFDFVTECALYGQQLDDILQICIKAINGSLAVGWAACPTSIYTAKACTTNTTWLYNPLTKQVLMTRYKRYATVSYNGNDFTIVNVEPTSPLHPEPLNVTTYLAAFQKLFIPPPPFTADISTSNTATPIEAHIVNALTYGITWLIRLYDDMFPDDMQTPLSHLRNFLAIPHQFMVTCLQYANYSVTPELARVLGKEGRFSLPSDMQTFASRGVSTTRFLGVRWVVWVYIASVAGVLVVIGAMIVGMALREDGIPASTGFVEVDLAARFQGRGDDGRLGGFEDGLDGLRELKSAKAVKLAAPTSFNVARELKRRRIRVMPVAGQGGKARLASPDPAQVAMVNVLDTAVHDKLKAQTPGYAGREVPGLENDIDSVLAMVVDKLRTKYAVIGREDRGKKPLLEFASLATYFTLDSTAKISFGKDLGHIKEEKDVYGYIEGMEKLSPVLAVIMVVPYLRWIFSSKLVVWWLSPKPWDKKGIGAIRRKRFAEKVEMEDHKDMLSSFIRHGLSQRQCEIEAMIQITGGTDNTSTAIRSIMLYLLATPHAYQALQAEIDEGIRTGKISNPVTYSEEQQLPYLQAVILEALRLHSPFVGIPLKKAPPEGDVINGKRVPGGTLVSANMWLVGRTKRVFGGDEDIFRPERWLEADAAQRAEMRRAAELFGAGRWLCSGKLIAYMELNKFFLFRHFDFQLANPLRPWHSESYGFHFHNDMWVSVSWRQNQ</sequence>
<dbReference type="STRING" id="759272.G0S0M2"/>
<feature type="transmembrane region" description="Helical" evidence="9">
    <location>
        <begin position="114"/>
        <end position="137"/>
    </location>
</feature>
<dbReference type="InterPro" id="IPR001128">
    <property type="entry name" value="Cyt_P450"/>
</dbReference>
<keyword evidence="11" id="KW-1185">Reference proteome</keyword>
<dbReference type="GeneID" id="18255089"/>
<dbReference type="GO" id="GO:0004497">
    <property type="term" value="F:monooxygenase activity"/>
    <property type="evidence" value="ECO:0007669"/>
    <property type="project" value="UniProtKB-KW"/>
</dbReference>
<dbReference type="eggNOG" id="KOG0156">
    <property type="taxonomic scope" value="Eukaryota"/>
</dbReference>
<feature type="transmembrane region" description="Helical" evidence="9">
    <location>
        <begin position="72"/>
        <end position="94"/>
    </location>
</feature>
<evidence type="ECO:0000256" key="2">
    <source>
        <dbReference type="ARBA" id="ARBA00010617"/>
    </source>
</evidence>
<evidence type="ECO:0000256" key="5">
    <source>
        <dbReference type="ARBA" id="ARBA00023002"/>
    </source>
</evidence>
<keyword evidence="7" id="KW-0503">Monooxygenase</keyword>
<keyword evidence="9" id="KW-0812">Transmembrane</keyword>
<name>G0S0M2_CHATD</name>
<dbReference type="PRINTS" id="PR00465">
    <property type="entry name" value="EP450IV"/>
</dbReference>
<dbReference type="GO" id="GO:0020037">
    <property type="term" value="F:heme binding"/>
    <property type="evidence" value="ECO:0007669"/>
    <property type="project" value="InterPro"/>
</dbReference>
<gene>
    <name evidence="10" type="ORF">CTHT_0010510</name>
</gene>
<evidence type="ECO:0000256" key="8">
    <source>
        <dbReference type="PIRSR" id="PIRSR602403-1"/>
    </source>
</evidence>
<dbReference type="HOGENOM" id="CLU_296464_0_0_1"/>
<keyword evidence="5" id="KW-0560">Oxidoreductase</keyword>
<feature type="transmembrane region" description="Helical" evidence="9">
    <location>
        <begin position="149"/>
        <end position="173"/>
    </location>
</feature>
<organism evidence="11">
    <name type="scientific">Chaetomium thermophilum (strain DSM 1495 / CBS 144.50 / IMI 039719)</name>
    <name type="common">Thermochaetoides thermophila</name>
    <dbReference type="NCBI Taxonomy" id="759272"/>
    <lineage>
        <taxon>Eukaryota</taxon>
        <taxon>Fungi</taxon>
        <taxon>Dikarya</taxon>
        <taxon>Ascomycota</taxon>
        <taxon>Pezizomycotina</taxon>
        <taxon>Sordariomycetes</taxon>
        <taxon>Sordariomycetidae</taxon>
        <taxon>Sordariales</taxon>
        <taxon>Chaetomiaceae</taxon>
        <taxon>Thermochaetoides</taxon>
    </lineage>
</organism>
<dbReference type="PANTHER" id="PTHR24305:SF77">
    <property type="entry name" value="CYTOCHROME P450 MONOOXYGENASE"/>
    <property type="match status" value="1"/>
</dbReference>
<dbReference type="OrthoDB" id="5139479at2759"/>
<keyword evidence="9" id="KW-0472">Membrane</keyword>
<reference evidence="10 11" key="1">
    <citation type="journal article" date="2011" name="Cell">
        <title>Insight into structure and assembly of the nuclear pore complex by utilizing the genome of a eukaryotic thermophile.</title>
        <authorList>
            <person name="Amlacher S."/>
            <person name="Sarges P."/>
            <person name="Flemming D."/>
            <person name="van Noort V."/>
            <person name="Kunze R."/>
            <person name="Devos D.P."/>
            <person name="Arumugam M."/>
            <person name="Bork P."/>
            <person name="Hurt E."/>
        </authorList>
    </citation>
    <scope>NUCLEOTIDE SEQUENCE [LARGE SCALE GENOMIC DNA]</scope>
    <source>
        <strain evidence="11">DSM 1495 / CBS 144.50 / IMI 039719</strain>
    </source>
</reference>
<dbReference type="Gene3D" id="1.10.630.10">
    <property type="entry name" value="Cytochrome P450"/>
    <property type="match status" value="1"/>
</dbReference>
<evidence type="ECO:0000256" key="3">
    <source>
        <dbReference type="ARBA" id="ARBA00022617"/>
    </source>
</evidence>
<comment type="similarity">
    <text evidence="2">Belongs to the cytochrome P450 family.</text>
</comment>
<dbReference type="Proteomes" id="UP000008066">
    <property type="component" value="Unassembled WGS sequence"/>
</dbReference>
<dbReference type="SUPFAM" id="SSF48264">
    <property type="entry name" value="Cytochrome P450"/>
    <property type="match status" value="1"/>
</dbReference>
<evidence type="ECO:0000256" key="4">
    <source>
        <dbReference type="ARBA" id="ARBA00022723"/>
    </source>
</evidence>
<dbReference type="EMBL" id="GL988039">
    <property type="protein sequence ID" value="EGS22582.1"/>
    <property type="molecule type" value="Genomic_DNA"/>
</dbReference>
<comment type="cofactor">
    <cofactor evidence="1 8">
        <name>heme</name>
        <dbReference type="ChEBI" id="CHEBI:30413"/>
    </cofactor>
</comment>
<evidence type="ECO:0000256" key="6">
    <source>
        <dbReference type="ARBA" id="ARBA00023004"/>
    </source>
</evidence>
<evidence type="ECO:0000256" key="1">
    <source>
        <dbReference type="ARBA" id="ARBA00001971"/>
    </source>
</evidence>
<feature type="binding site" description="axial binding residue" evidence="8">
    <location>
        <position position="965"/>
    </location>
    <ligand>
        <name>heme</name>
        <dbReference type="ChEBI" id="CHEBI:30413"/>
    </ligand>
    <ligandPart>
        <name>Fe</name>
        <dbReference type="ChEBI" id="CHEBI:18248"/>
    </ligandPart>
</feature>
<feature type="transmembrane region" description="Helical" evidence="9">
    <location>
        <begin position="207"/>
        <end position="228"/>
    </location>
</feature>